<sequence>MNYLSQILFFFGAIGAFNSLILAFHLSLSKSYAKLENRLFGLFLLILSLRVLKSLFYSFSTEEPIWFLQSGPAFFLLIGPLYFSYALSIISPNSFWIKHWKSHIAFWVCVVVCLMFFIPFKDYRQLHKSTILPIINAQWFVYIIISSFFIKSNYESSLRIKWLITVKTSVLIIWAFFTFISFDYFVGGSIIFSTIFYLSFLFFLINKKITSKVFEKRKVIKSINISKESEKSIERLISLMISEKPYKNPDLKLTDVAQNLDISSHELSKLINENLQISFTEFINKYRVEEAKLLITTKSNYTIEAIGNISGFNSKSAFYKAFKIHTGTTPSKYESQK</sequence>
<dbReference type="EMBL" id="PQNY01000030">
    <property type="protein sequence ID" value="POS00693.1"/>
    <property type="molecule type" value="Genomic_DNA"/>
</dbReference>
<feature type="domain" description="HTH araC/xylS-type" evidence="5">
    <location>
        <begin position="231"/>
        <end position="336"/>
    </location>
</feature>
<keyword evidence="7" id="KW-1185">Reference proteome</keyword>
<dbReference type="AlphaFoldDB" id="A0A2S4N5X7"/>
<organism evidence="6 7">
    <name type="scientific">Flavobacterium croceum DSM 17960</name>
    <dbReference type="NCBI Taxonomy" id="1121886"/>
    <lineage>
        <taxon>Bacteria</taxon>
        <taxon>Pseudomonadati</taxon>
        <taxon>Bacteroidota</taxon>
        <taxon>Flavobacteriia</taxon>
        <taxon>Flavobacteriales</taxon>
        <taxon>Flavobacteriaceae</taxon>
        <taxon>Flavobacterium</taxon>
    </lineage>
</organism>
<keyword evidence="4" id="KW-0812">Transmembrane</keyword>
<dbReference type="GO" id="GO:0003700">
    <property type="term" value="F:DNA-binding transcription factor activity"/>
    <property type="evidence" value="ECO:0007669"/>
    <property type="project" value="InterPro"/>
</dbReference>
<dbReference type="Proteomes" id="UP000237056">
    <property type="component" value="Unassembled WGS sequence"/>
</dbReference>
<dbReference type="InterPro" id="IPR009057">
    <property type="entry name" value="Homeodomain-like_sf"/>
</dbReference>
<keyword evidence="4" id="KW-1133">Transmembrane helix</keyword>
<feature type="transmembrane region" description="Helical" evidence="4">
    <location>
        <begin position="100"/>
        <end position="118"/>
    </location>
</feature>
<evidence type="ECO:0000256" key="4">
    <source>
        <dbReference type="SAM" id="Phobius"/>
    </source>
</evidence>
<comment type="caution">
    <text evidence="6">The sequence shown here is derived from an EMBL/GenBank/DDBJ whole genome shotgun (WGS) entry which is preliminary data.</text>
</comment>
<name>A0A2S4N5X7_9FLAO</name>
<dbReference type="SMART" id="SM00342">
    <property type="entry name" value="HTH_ARAC"/>
    <property type="match status" value="1"/>
</dbReference>
<accession>A0A2S4N5X7</accession>
<evidence type="ECO:0000313" key="6">
    <source>
        <dbReference type="EMBL" id="POS00693.1"/>
    </source>
</evidence>
<keyword evidence="3" id="KW-0804">Transcription</keyword>
<evidence type="ECO:0000259" key="5">
    <source>
        <dbReference type="PROSITE" id="PS01124"/>
    </source>
</evidence>
<evidence type="ECO:0000256" key="1">
    <source>
        <dbReference type="ARBA" id="ARBA00023015"/>
    </source>
</evidence>
<gene>
    <name evidence="6" type="ORF">Q361_1306</name>
</gene>
<feature type="transmembrane region" description="Helical" evidence="4">
    <location>
        <begin position="65"/>
        <end position="88"/>
    </location>
</feature>
<dbReference type="SUPFAM" id="SSF46689">
    <property type="entry name" value="Homeodomain-like"/>
    <property type="match status" value="1"/>
</dbReference>
<feature type="transmembrane region" description="Helical" evidence="4">
    <location>
        <begin position="130"/>
        <end position="150"/>
    </location>
</feature>
<proteinExistence type="predicted"/>
<dbReference type="PANTHER" id="PTHR43280">
    <property type="entry name" value="ARAC-FAMILY TRANSCRIPTIONAL REGULATOR"/>
    <property type="match status" value="1"/>
</dbReference>
<feature type="transmembrane region" description="Helical" evidence="4">
    <location>
        <begin position="162"/>
        <end position="180"/>
    </location>
</feature>
<feature type="transmembrane region" description="Helical" evidence="4">
    <location>
        <begin position="6"/>
        <end position="27"/>
    </location>
</feature>
<dbReference type="InterPro" id="IPR018060">
    <property type="entry name" value="HTH_AraC"/>
</dbReference>
<evidence type="ECO:0000256" key="2">
    <source>
        <dbReference type="ARBA" id="ARBA00023125"/>
    </source>
</evidence>
<protein>
    <submittedName>
        <fullName evidence="6">AraC family transcriptional regulator</fullName>
    </submittedName>
</protein>
<reference evidence="6 7" key="1">
    <citation type="submission" date="2018-01" db="EMBL/GenBank/DDBJ databases">
        <title>Genomic Encyclopedia of Type Strains, Phase I: the one thousand microbial genomes (KMG-I) project.</title>
        <authorList>
            <person name="Goeker M."/>
        </authorList>
    </citation>
    <scope>NUCLEOTIDE SEQUENCE [LARGE SCALE GENOMIC DNA]</scope>
    <source>
        <strain evidence="6 7">DSM 17960</strain>
    </source>
</reference>
<dbReference type="PANTHER" id="PTHR43280:SF29">
    <property type="entry name" value="ARAC-FAMILY TRANSCRIPTIONAL REGULATOR"/>
    <property type="match status" value="1"/>
</dbReference>
<dbReference type="PROSITE" id="PS01124">
    <property type="entry name" value="HTH_ARAC_FAMILY_2"/>
    <property type="match status" value="1"/>
</dbReference>
<feature type="transmembrane region" description="Helical" evidence="4">
    <location>
        <begin position="39"/>
        <end position="59"/>
    </location>
</feature>
<keyword evidence="2" id="KW-0238">DNA-binding</keyword>
<evidence type="ECO:0000313" key="7">
    <source>
        <dbReference type="Proteomes" id="UP000237056"/>
    </source>
</evidence>
<dbReference type="Gene3D" id="1.10.10.60">
    <property type="entry name" value="Homeodomain-like"/>
    <property type="match status" value="2"/>
</dbReference>
<dbReference type="GO" id="GO:0043565">
    <property type="term" value="F:sequence-specific DNA binding"/>
    <property type="evidence" value="ECO:0007669"/>
    <property type="project" value="InterPro"/>
</dbReference>
<feature type="transmembrane region" description="Helical" evidence="4">
    <location>
        <begin position="186"/>
        <end position="205"/>
    </location>
</feature>
<dbReference type="Pfam" id="PF12833">
    <property type="entry name" value="HTH_18"/>
    <property type="match status" value="1"/>
</dbReference>
<keyword evidence="4" id="KW-0472">Membrane</keyword>
<keyword evidence="1" id="KW-0805">Transcription regulation</keyword>
<evidence type="ECO:0000256" key="3">
    <source>
        <dbReference type="ARBA" id="ARBA00023163"/>
    </source>
</evidence>